<feature type="region of interest" description="Disordered" evidence="1">
    <location>
        <begin position="1"/>
        <end position="29"/>
    </location>
</feature>
<evidence type="ECO:0000313" key="3">
    <source>
        <dbReference type="Proteomes" id="UP000232722"/>
    </source>
</evidence>
<organism evidence="2 3">
    <name type="scientific">Rhizophagus irregularis</name>
    <dbReference type="NCBI Taxonomy" id="588596"/>
    <lineage>
        <taxon>Eukaryota</taxon>
        <taxon>Fungi</taxon>
        <taxon>Fungi incertae sedis</taxon>
        <taxon>Mucoromycota</taxon>
        <taxon>Glomeromycotina</taxon>
        <taxon>Glomeromycetes</taxon>
        <taxon>Glomerales</taxon>
        <taxon>Glomeraceae</taxon>
        <taxon>Rhizophagus</taxon>
    </lineage>
</organism>
<reference evidence="2 3" key="1">
    <citation type="submission" date="2016-04" db="EMBL/GenBank/DDBJ databases">
        <title>Genome analyses suggest a sexual origin of heterokaryosis in a supposedly ancient asexual fungus.</title>
        <authorList>
            <person name="Ropars J."/>
            <person name="Sedzielewska K."/>
            <person name="Noel J."/>
            <person name="Charron P."/>
            <person name="Farinelli L."/>
            <person name="Marton T."/>
            <person name="Kruger M."/>
            <person name="Pelin A."/>
            <person name="Brachmann A."/>
            <person name="Corradi N."/>
        </authorList>
    </citation>
    <scope>NUCLEOTIDE SEQUENCE [LARGE SCALE GENOMIC DNA]</scope>
    <source>
        <strain evidence="2 3">A5</strain>
    </source>
</reference>
<accession>A0A2N0NH68</accession>
<dbReference type="EMBL" id="LLXJ01007020">
    <property type="protein sequence ID" value="PKB93906.1"/>
    <property type="molecule type" value="Genomic_DNA"/>
</dbReference>
<feature type="compositionally biased region" description="Polar residues" evidence="1">
    <location>
        <begin position="10"/>
        <end position="29"/>
    </location>
</feature>
<dbReference type="Proteomes" id="UP000232722">
    <property type="component" value="Unassembled WGS sequence"/>
</dbReference>
<protein>
    <submittedName>
        <fullName evidence="2">Uncharacterized protein</fullName>
    </submittedName>
</protein>
<sequence length="88" mass="10076">MNEADDNSDKNITNNNVKRTVMDQVSSQSTSSLQKFELAIKATPNTTDTNTDDAIDHKWYPHQKSKNHQKFFQTLKNTRHATILAISR</sequence>
<evidence type="ECO:0000256" key="1">
    <source>
        <dbReference type="SAM" id="MobiDB-lite"/>
    </source>
</evidence>
<dbReference type="AlphaFoldDB" id="A0A2N0NH68"/>
<gene>
    <name evidence="2" type="ORF">RhiirA5_440035</name>
</gene>
<reference evidence="2 3" key="2">
    <citation type="submission" date="2017-09" db="EMBL/GenBank/DDBJ databases">
        <title>Extensive intraspecific genome diversity in a model arbuscular mycorrhizal fungus.</title>
        <authorList>
            <person name="Chen E.C."/>
            <person name="Morin E."/>
            <person name="Beaudet D."/>
            <person name="Noel J."/>
            <person name="Ndikumana S."/>
            <person name="Charron P."/>
            <person name="St-Onge C."/>
            <person name="Giorgi J."/>
            <person name="Grigoriev I.V."/>
            <person name="Roux C."/>
            <person name="Martin F.M."/>
            <person name="Corradi N."/>
        </authorList>
    </citation>
    <scope>NUCLEOTIDE SEQUENCE [LARGE SCALE GENOMIC DNA]</scope>
    <source>
        <strain evidence="2 3">A5</strain>
    </source>
</reference>
<evidence type="ECO:0000313" key="2">
    <source>
        <dbReference type="EMBL" id="PKB93906.1"/>
    </source>
</evidence>
<proteinExistence type="predicted"/>
<comment type="caution">
    <text evidence="2">The sequence shown here is derived from an EMBL/GenBank/DDBJ whole genome shotgun (WGS) entry which is preliminary data.</text>
</comment>
<name>A0A2N0NH68_9GLOM</name>